<dbReference type="InterPro" id="IPR027417">
    <property type="entry name" value="P-loop_NTPase"/>
</dbReference>
<comment type="similarity">
    <text evidence="1">Belongs to the TRAFAC class TrmE-Era-EngA-EngB-Septin-like GTPase superfamily. AIG1/Toc34/Toc159-like paraseptin GTPase family. IAN subfamily.</text>
</comment>
<keyword evidence="6" id="KW-1185">Reference proteome</keyword>
<evidence type="ECO:0000259" key="5">
    <source>
        <dbReference type="PROSITE" id="PS51720"/>
    </source>
</evidence>
<dbReference type="KEGG" id="char:105908566"/>
<reference evidence="7" key="1">
    <citation type="submission" date="2025-08" db="UniProtKB">
        <authorList>
            <consortium name="RefSeq"/>
        </authorList>
    </citation>
    <scope>IDENTIFICATION</scope>
</reference>
<evidence type="ECO:0000256" key="4">
    <source>
        <dbReference type="SAM" id="MobiDB-lite"/>
    </source>
</evidence>
<feature type="domain" description="AIG1-type G" evidence="5">
    <location>
        <begin position="5"/>
        <end position="203"/>
    </location>
</feature>
<keyword evidence="2" id="KW-0547">Nucleotide-binding</keyword>
<dbReference type="OrthoDB" id="8954335at2759"/>
<dbReference type="SUPFAM" id="SSF52540">
    <property type="entry name" value="P-loop containing nucleoside triphosphate hydrolases"/>
    <property type="match status" value="1"/>
</dbReference>
<dbReference type="CDD" id="cd01852">
    <property type="entry name" value="AIG1"/>
    <property type="match status" value="1"/>
</dbReference>
<dbReference type="GeneID" id="105908566"/>
<evidence type="ECO:0000256" key="2">
    <source>
        <dbReference type="ARBA" id="ARBA00022741"/>
    </source>
</evidence>
<proteinExistence type="inferred from homology"/>
<dbReference type="PROSITE" id="PS51720">
    <property type="entry name" value="G_AIG1"/>
    <property type="match status" value="1"/>
</dbReference>
<feature type="region of interest" description="Disordered" evidence="4">
    <location>
        <begin position="264"/>
        <end position="298"/>
    </location>
</feature>
<evidence type="ECO:0000313" key="7">
    <source>
        <dbReference type="RefSeq" id="XP_012692551.2"/>
    </source>
</evidence>
<accession>A0A6P3W9Z8</accession>
<keyword evidence="3" id="KW-0342">GTP-binding</keyword>
<protein>
    <submittedName>
        <fullName evidence="7">GTPase IMAP family member 7-like</fullName>
    </submittedName>
</protein>
<feature type="region of interest" description="Disordered" evidence="4">
    <location>
        <begin position="203"/>
        <end position="233"/>
    </location>
</feature>
<dbReference type="FunFam" id="3.40.50.300:FF:000366">
    <property type="entry name" value="GTPase, IMAP family member 2"/>
    <property type="match status" value="1"/>
</dbReference>
<evidence type="ECO:0000256" key="3">
    <source>
        <dbReference type="ARBA" id="ARBA00023134"/>
    </source>
</evidence>
<dbReference type="GO" id="GO:0005525">
    <property type="term" value="F:GTP binding"/>
    <property type="evidence" value="ECO:0007669"/>
    <property type="project" value="UniProtKB-KW"/>
</dbReference>
<name>A0A6P3W9Z8_CLUHA</name>
<dbReference type="PANTHER" id="PTHR10903">
    <property type="entry name" value="GTPASE, IMAP FAMILY MEMBER-RELATED"/>
    <property type="match status" value="1"/>
</dbReference>
<dbReference type="Pfam" id="PF04548">
    <property type="entry name" value="AIG1"/>
    <property type="match status" value="1"/>
</dbReference>
<dbReference type="Gene3D" id="3.40.50.300">
    <property type="entry name" value="P-loop containing nucleotide triphosphate hydrolases"/>
    <property type="match status" value="1"/>
</dbReference>
<dbReference type="RefSeq" id="XP_012692551.2">
    <property type="nucleotide sequence ID" value="XM_012837097.3"/>
</dbReference>
<dbReference type="PANTHER" id="PTHR10903:SF188">
    <property type="entry name" value="GTPASE IMAP FAMILY MEMBER 2-LIKE-RELATED"/>
    <property type="match status" value="1"/>
</dbReference>
<evidence type="ECO:0000313" key="6">
    <source>
        <dbReference type="Proteomes" id="UP000515152"/>
    </source>
</evidence>
<organism evidence="6 7">
    <name type="scientific">Clupea harengus</name>
    <name type="common">Atlantic herring</name>
    <dbReference type="NCBI Taxonomy" id="7950"/>
    <lineage>
        <taxon>Eukaryota</taxon>
        <taxon>Metazoa</taxon>
        <taxon>Chordata</taxon>
        <taxon>Craniata</taxon>
        <taxon>Vertebrata</taxon>
        <taxon>Euteleostomi</taxon>
        <taxon>Actinopterygii</taxon>
        <taxon>Neopterygii</taxon>
        <taxon>Teleostei</taxon>
        <taxon>Clupei</taxon>
        <taxon>Clupeiformes</taxon>
        <taxon>Clupeoidei</taxon>
        <taxon>Clupeidae</taxon>
        <taxon>Clupea</taxon>
    </lineage>
</organism>
<sequence length="350" mass="41368">MATTGSDLRILLLGKTGVGKSASANTILGCEAFVEDTSPESVTMQSAKHERKVAGRNISVVDTPGLFDTSRALEQIMEEMVKCVYMSVPGPHVFLLVIRLGVRFTEEEKNTMKWIQQNFSAEAMQYAMVLFTGVDQIKIPVQDYLQKSTALKQLVAECGAGYHVFDNSRRDRAQVTSLLAKIDDMVERNGGAHYTNQMYLETQKKINDEEERKREEEEREYQEEKRNREEEQMKREEALRMEWERQETVRRQEYMKSIEALDYRRREDDRKTREEERYEWERRERKRKNEMEDTLTEERAKLEKRMQYNDNMRIDEMRMLQKEAAESRKMQQDIVSQLLQKLDIAGSRRE</sequence>
<dbReference type="InterPro" id="IPR006703">
    <property type="entry name" value="G_AIG1"/>
</dbReference>
<gene>
    <name evidence="7" type="primary">LOC105908566</name>
</gene>
<dbReference type="AlphaFoldDB" id="A0A6P3W9Z8"/>
<dbReference type="InterPro" id="IPR045058">
    <property type="entry name" value="GIMA/IAN/Toc"/>
</dbReference>
<dbReference type="Proteomes" id="UP000515152">
    <property type="component" value="Chromosome 23"/>
</dbReference>
<evidence type="ECO:0000256" key="1">
    <source>
        <dbReference type="ARBA" id="ARBA00008535"/>
    </source>
</evidence>